<keyword evidence="1" id="KW-0812">Transmembrane</keyword>
<name>A0A482XX42_9EURY</name>
<organism evidence="2 3">
    <name type="scientific">Natrinema altunense</name>
    <dbReference type="NCBI Taxonomy" id="222984"/>
    <lineage>
        <taxon>Archaea</taxon>
        <taxon>Methanobacteriati</taxon>
        <taxon>Methanobacteriota</taxon>
        <taxon>Stenosarchaea group</taxon>
        <taxon>Halobacteria</taxon>
        <taxon>Halobacteriales</taxon>
        <taxon>Natrialbaceae</taxon>
        <taxon>Natrinema</taxon>
    </lineage>
</organism>
<comment type="caution">
    <text evidence="2">The sequence shown here is derived from an EMBL/GenBank/DDBJ whole genome shotgun (WGS) entry which is preliminary data.</text>
</comment>
<accession>A0A482XX42</accession>
<feature type="transmembrane region" description="Helical" evidence="1">
    <location>
        <begin position="69"/>
        <end position="91"/>
    </location>
</feature>
<evidence type="ECO:0000313" key="3">
    <source>
        <dbReference type="Proteomes" id="UP000292704"/>
    </source>
</evidence>
<gene>
    <name evidence="2" type="ORF">ELS17_02010</name>
</gene>
<dbReference type="EMBL" id="SHMR01000001">
    <property type="protein sequence ID" value="RZH68269.1"/>
    <property type="molecule type" value="Genomic_DNA"/>
</dbReference>
<feature type="transmembrane region" description="Helical" evidence="1">
    <location>
        <begin position="37"/>
        <end position="57"/>
    </location>
</feature>
<proteinExistence type="predicted"/>
<evidence type="ECO:0000256" key="1">
    <source>
        <dbReference type="SAM" id="Phobius"/>
    </source>
</evidence>
<keyword evidence="1" id="KW-1133">Transmembrane helix</keyword>
<dbReference type="OrthoDB" id="177918at2157"/>
<dbReference type="Proteomes" id="UP000292704">
    <property type="component" value="Unassembled WGS sequence"/>
</dbReference>
<sequence length="275" mass="29568">MSLRKPSAAFFSVVLGGYVGLLTLCVASRVLGVEYTALWPVAIGACAGLVAAGQCHTRSTPAATLVRTRLYALPFAVIVLGAVVVSVLTAIGVHGVEPWLRTWVVELVVFSFGGAVVYLVTINRHVTALRERESVLAEWHARPDARYRRLLRAGLLVLGCGCLVVGFALVFALETSVNPLPAFGGAVIGQAITVGRYRTYTLFDSGLCVHRSKTINYQFVPRSQLRAVDLVADRLEVGRGLPWPFPIRCVTATMAHPDRVADALERVLESASAAD</sequence>
<evidence type="ECO:0000313" key="2">
    <source>
        <dbReference type="EMBL" id="RZH68269.1"/>
    </source>
</evidence>
<protein>
    <submittedName>
        <fullName evidence="2">Uncharacterized protein</fullName>
    </submittedName>
</protein>
<feature type="transmembrane region" description="Helical" evidence="1">
    <location>
        <begin position="103"/>
        <end position="122"/>
    </location>
</feature>
<feature type="transmembrane region" description="Helical" evidence="1">
    <location>
        <begin position="7"/>
        <end position="31"/>
    </location>
</feature>
<dbReference type="STRING" id="222984.GCA_000731985_01792"/>
<dbReference type="RefSeq" id="WP_130169323.1">
    <property type="nucleotide sequence ID" value="NZ_SHMR01000001.1"/>
</dbReference>
<reference evidence="2 3" key="1">
    <citation type="submission" date="2019-02" db="EMBL/GenBank/DDBJ databases">
        <title>Genome analysis provides insights into bioremediation potentialities and Haloocin production by Natrinema altunense strain 4.1R isolated from Chott Douz in Tunisian desert.</title>
        <authorList>
            <person name="Najjari A."/>
            <person name="Youssef N."/>
            <person name="Ben Dhia O."/>
            <person name="Ferjani R."/>
            <person name="El Hidri D."/>
            <person name="Ouzari H.I."/>
            <person name="Cherif A."/>
        </authorList>
    </citation>
    <scope>NUCLEOTIDE SEQUENCE [LARGE SCALE GENOMIC DNA]</scope>
    <source>
        <strain evidence="2 3">4.1R</strain>
    </source>
</reference>
<keyword evidence="1" id="KW-0472">Membrane</keyword>
<dbReference type="AlphaFoldDB" id="A0A482XX42"/>
<feature type="transmembrane region" description="Helical" evidence="1">
    <location>
        <begin position="150"/>
        <end position="173"/>
    </location>
</feature>